<dbReference type="GeneID" id="106665004"/>
<dbReference type="KEGG" id="clec:106665004"/>
<dbReference type="GO" id="GO:0098552">
    <property type="term" value="C:side of membrane"/>
    <property type="evidence" value="ECO:0007669"/>
    <property type="project" value="UniProtKB-KW"/>
</dbReference>
<feature type="signal peptide" evidence="9">
    <location>
        <begin position="1"/>
        <end position="26"/>
    </location>
</feature>
<dbReference type="RefSeq" id="XP_014246608.1">
    <property type="nucleotide sequence ID" value="XM_014391122.2"/>
</dbReference>
<evidence type="ECO:0000256" key="4">
    <source>
        <dbReference type="ARBA" id="ARBA00022729"/>
    </source>
</evidence>
<dbReference type="OMA" id="VAKSIWH"/>
<evidence type="ECO:0000256" key="6">
    <source>
        <dbReference type="ARBA" id="ARBA00023136"/>
    </source>
</evidence>
<keyword evidence="6" id="KW-0472">Membrane</keyword>
<dbReference type="GO" id="GO:0032222">
    <property type="term" value="P:regulation of synaptic transmission, cholinergic"/>
    <property type="evidence" value="ECO:0007669"/>
    <property type="project" value="InterPro"/>
</dbReference>
<dbReference type="GO" id="GO:0030431">
    <property type="term" value="P:sleep"/>
    <property type="evidence" value="ECO:0007669"/>
    <property type="project" value="InterPro"/>
</dbReference>
<evidence type="ECO:0000256" key="2">
    <source>
        <dbReference type="ARBA" id="ARBA00022622"/>
    </source>
</evidence>
<dbReference type="InterPro" id="IPR050975">
    <property type="entry name" value="Sleep_regulator"/>
</dbReference>
<dbReference type="Proteomes" id="UP000494040">
    <property type="component" value="Unassembled WGS sequence"/>
</dbReference>
<sequence length="152" mass="17149">MVAKSIWHLVAIFCGIVLLLSDDVNGLRCFQCNSQYDKGCFSLKANDTTSPYYLECTVPEAEMKLEGTPFYKLPLERFCRKTYQKIFDRGGLEVVVRRCGWALHDKEDCYYTSNVGRKEAVCQCFSDGCNSSGRNGISIAAILTIPVLMLYL</sequence>
<keyword evidence="3" id="KW-0812">Transmembrane</keyword>
<evidence type="ECO:0000256" key="1">
    <source>
        <dbReference type="ARBA" id="ARBA00004589"/>
    </source>
</evidence>
<feature type="chain" id="PRO_5035144076" description="Protein sleepless" evidence="9">
    <location>
        <begin position="27"/>
        <end position="152"/>
    </location>
</feature>
<accession>A0A8I6RHW2</accession>
<keyword evidence="7" id="KW-0325">Glycoprotein</keyword>
<dbReference type="Pfam" id="PF17064">
    <property type="entry name" value="QVR"/>
    <property type="match status" value="1"/>
</dbReference>
<dbReference type="AlphaFoldDB" id="A0A8I6RHW2"/>
<keyword evidence="8" id="KW-0449">Lipoprotein</keyword>
<dbReference type="EnsemblMetazoa" id="XM_014391122.2">
    <property type="protein sequence ID" value="XP_014246608.1"/>
    <property type="gene ID" value="LOC106665004"/>
</dbReference>
<evidence type="ECO:0000256" key="5">
    <source>
        <dbReference type="ARBA" id="ARBA00022989"/>
    </source>
</evidence>
<proteinExistence type="predicted"/>
<protein>
    <recommendedName>
        <fullName evidence="12">Protein sleepless</fullName>
    </recommendedName>
</protein>
<organism evidence="10 11">
    <name type="scientific">Cimex lectularius</name>
    <name type="common">Bed bug</name>
    <name type="synonym">Acanthia lectularia</name>
    <dbReference type="NCBI Taxonomy" id="79782"/>
    <lineage>
        <taxon>Eukaryota</taxon>
        <taxon>Metazoa</taxon>
        <taxon>Ecdysozoa</taxon>
        <taxon>Arthropoda</taxon>
        <taxon>Hexapoda</taxon>
        <taxon>Insecta</taxon>
        <taxon>Pterygota</taxon>
        <taxon>Neoptera</taxon>
        <taxon>Paraneoptera</taxon>
        <taxon>Hemiptera</taxon>
        <taxon>Heteroptera</taxon>
        <taxon>Panheteroptera</taxon>
        <taxon>Cimicomorpha</taxon>
        <taxon>Cimicidae</taxon>
        <taxon>Cimex</taxon>
    </lineage>
</organism>
<dbReference type="OrthoDB" id="6420171at2759"/>
<keyword evidence="11" id="KW-1185">Reference proteome</keyword>
<name>A0A8I6RHW2_CIMLE</name>
<keyword evidence="2" id="KW-0336">GPI-anchor</keyword>
<dbReference type="PANTHER" id="PTHR33562">
    <property type="entry name" value="ATILLA, ISOFORM B-RELATED-RELATED"/>
    <property type="match status" value="1"/>
</dbReference>
<keyword evidence="5" id="KW-1133">Transmembrane helix</keyword>
<evidence type="ECO:0000256" key="8">
    <source>
        <dbReference type="ARBA" id="ARBA00023288"/>
    </source>
</evidence>
<dbReference type="InterPro" id="IPR031424">
    <property type="entry name" value="QVR-like"/>
</dbReference>
<evidence type="ECO:0000313" key="10">
    <source>
        <dbReference type="EnsemblMetazoa" id="XP_014246608.1"/>
    </source>
</evidence>
<evidence type="ECO:0000256" key="7">
    <source>
        <dbReference type="ARBA" id="ARBA00023180"/>
    </source>
</evidence>
<evidence type="ECO:0008006" key="12">
    <source>
        <dbReference type="Google" id="ProtNLM"/>
    </source>
</evidence>
<comment type="subcellular location">
    <subcellularLocation>
        <location evidence="1">Membrane</location>
        <topology evidence="1">Lipid-anchor</topology>
        <topology evidence="1">GPI-anchor</topology>
    </subcellularLocation>
</comment>
<evidence type="ECO:0000256" key="9">
    <source>
        <dbReference type="SAM" id="SignalP"/>
    </source>
</evidence>
<evidence type="ECO:0000256" key="3">
    <source>
        <dbReference type="ARBA" id="ARBA00022692"/>
    </source>
</evidence>
<reference evidence="10" key="1">
    <citation type="submission" date="2022-01" db="UniProtKB">
        <authorList>
            <consortium name="EnsemblMetazoa"/>
        </authorList>
    </citation>
    <scope>IDENTIFICATION</scope>
</reference>
<dbReference type="PANTHER" id="PTHR33562:SF23">
    <property type="entry name" value="PROTEIN QUIVER"/>
    <property type="match status" value="1"/>
</dbReference>
<keyword evidence="4 9" id="KW-0732">Signal</keyword>
<evidence type="ECO:0000313" key="11">
    <source>
        <dbReference type="Proteomes" id="UP000494040"/>
    </source>
</evidence>